<protein>
    <submittedName>
        <fullName evidence="1">2-deoxyribose-5-phosphate aldolase</fullName>
        <ecNumber evidence="1">4.1.2.4</ecNumber>
    </submittedName>
</protein>
<reference evidence="1" key="1">
    <citation type="submission" date="2019-12" db="EMBL/GenBank/DDBJ databases">
        <title>Comparative genomics gives insights into the taxonomy of the Azoarcus-Aromatoleum group and reveals separate origins of nif in the plant-associated Azoarcus and non-plant-associated Aromatoleum sub-groups.</title>
        <authorList>
            <person name="Lafos M."/>
            <person name="Maluk M."/>
            <person name="Batista M."/>
            <person name="Junghare M."/>
            <person name="Carmona M."/>
            <person name="Faoro H."/>
            <person name="Cruz L.M."/>
            <person name="Battistoni F."/>
            <person name="De Souza E."/>
            <person name="Pedrosa F."/>
            <person name="Chen W.-M."/>
            <person name="Poole P.S."/>
            <person name="Dixon R.A."/>
            <person name="James E.K."/>
        </authorList>
    </citation>
    <scope>NUCLEOTIDE SEQUENCE</scope>
    <source>
        <strain evidence="1">LuFRes1</strain>
    </source>
</reference>
<dbReference type="EC" id="4.1.2.4" evidence="1"/>
<evidence type="ECO:0000313" key="2">
    <source>
        <dbReference type="Proteomes" id="UP000615989"/>
    </source>
</evidence>
<dbReference type="Proteomes" id="UP000615989">
    <property type="component" value="Unassembled WGS sequence"/>
</dbReference>
<keyword evidence="2" id="KW-1185">Reference proteome</keyword>
<feature type="non-terminal residue" evidence="1">
    <location>
        <position position="1"/>
    </location>
</feature>
<comment type="caution">
    <text evidence="1">The sequence shown here is derived from an EMBL/GenBank/DDBJ whole genome shotgun (WGS) entry which is preliminary data.</text>
</comment>
<evidence type="ECO:0000313" key="1">
    <source>
        <dbReference type="EMBL" id="NMG27253.1"/>
    </source>
</evidence>
<proteinExistence type="predicted"/>
<dbReference type="GO" id="GO:0004139">
    <property type="term" value="F:deoxyribose-phosphate aldolase activity"/>
    <property type="evidence" value="ECO:0007669"/>
    <property type="project" value="UniProtKB-EC"/>
</dbReference>
<sequence>TRIGASAGVQIMQGLEADSDY</sequence>
<gene>
    <name evidence="1" type="ORF">GO606_21715</name>
</gene>
<keyword evidence="1" id="KW-0456">Lyase</keyword>
<accession>A0ABX1PRN6</accession>
<name>A0ABX1PRN6_9RHOO</name>
<organism evidence="1 2">
    <name type="scientific">Aromatoleum anaerobium</name>
    <dbReference type="NCBI Taxonomy" id="182180"/>
    <lineage>
        <taxon>Bacteria</taxon>
        <taxon>Pseudomonadati</taxon>
        <taxon>Pseudomonadota</taxon>
        <taxon>Betaproteobacteria</taxon>
        <taxon>Rhodocyclales</taxon>
        <taxon>Rhodocyclaceae</taxon>
        <taxon>Aromatoleum</taxon>
    </lineage>
</organism>
<dbReference type="EMBL" id="WTVG01000219">
    <property type="protein sequence ID" value="NMG27253.1"/>
    <property type="molecule type" value="Genomic_DNA"/>
</dbReference>